<reference evidence="1 2" key="1">
    <citation type="submission" date="2018-11" db="EMBL/GenBank/DDBJ databases">
        <authorList>
            <consortium name="Pathogen Informatics"/>
        </authorList>
    </citation>
    <scope>NUCLEOTIDE SEQUENCE [LARGE SCALE GENOMIC DNA]</scope>
</reference>
<proteinExistence type="predicted"/>
<dbReference type="EMBL" id="UYRU01081414">
    <property type="protein sequence ID" value="VDN31861.1"/>
    <property type="molecule type" value="Genomic_DNA"/>
</dbReference>
<keyword evidence="2" id="KW-1185">Reference proteome</keyword>
<accession>A0A3P7NLT4</accession>
<evidence type="ECO:0008006" key="3">
    <source>
        <dbReference type="Google" id="ProtNLM"/>
    </source>
</evidence>
<protein>
    <recommendedName>
        <fullName evidence="3">ETS domain-containing protein</fullName>
    </recommendedName>
</protein>
<dbReference type="Proteomes" id="UP000281553">
    <property type="component" value="Unassembled WGS sequence"/>
</dbReference>
<evidence type="ECO:0000313" key="1">
    <source>
        <dbReference type="EMBL" id="VDN31861.1"/>
    </source>
</evidence>
<feature type="non-terminal residue" evidence="1">
    <location>
        <position position="65"/>
    </location>
</feature>
<dbReference type="OrthoDB" id="10067219at2759"/>
<dbReference type="AlphaFoldDB" id="A0A3P7NLT4"/>
<sequence length="65" mass="7033">MNIINEATFYVPFSSQVHGKRYAYKFDFTGLAQAMQPTACDAPDSTVPLTLPSFMAGSPYLPGVA</sequence>
<name>A0A3P7NLT4_DIBLA</name>
<evidence type="ECO:0000313" key="2">
    <source>
        <dbReference type="Proteomes" id="UP000281553"/>
    </source>
</evidence>
<organism evidence="1 2">
    <name type="scientific">Dibothriocephalus latus</name>
    <name type="common">Fish tapeworm</name>
    <name type="synonym">Diphyllobothrium latum</name>
    <dbReference type="NCBI Taxonomy" id="60516"/>
    <lineage>
        <taxon>Eukaryota</taxon>
        <taxon>Metazoa</taxon>
        <taxon>Spiralia</taxon>
        <taxon>Lophotrochozoa</taxon>
        <taxon>Platyhelminthes</taxon>
        <taxon>Cestoda</taxon>
        <taxon>Eucestoda</taxon>
        <taxon>Diphyllobothriidea</taxon>
        <taxon>Diphyllobothriidae</taxon>
        <taxon>Dibothriocephalus</taxon>
    </lineage>
</organism>
<gene>
    <name evidence="1" type="ORF">DILT_LOCUS15850</name>
</gene>